<evidence type="ECO:0000313" key="1">
    <source>
        <dbReference type="EMBL" id="TDZ18241.1"/>
    </source>
</evidence>
<sequence>MTHLSRVVERLAAFDILAIESADSYSSCSHRCYCLGYYVLSNQQVFRIKAMALTKVSSWLICISLVQAAGDLLVSNADIAIDDPLKRIGQQVYMARGSNST</sequence>
<dbReference type="AlphaFoldDB" id="A0A484FKM7"/>
<comment type="caution">
    <text evidence="1">The sequence shown here is derived from an EMBL/GenBank/DDBJ whole genome shotgun (WGS) entry which is preliminary data.</text>
</comment>
<dbReference type="OrthoDB" id="5384040at2759"/>
<organism evidence="1 2">
    <name type="scientific">Colletotrichum orbiculare (strain 104-T / ATCC 96160 / CBS 514.97 / LARS 414 / MAFF 240422)</name>
    <name type="common">Cucumber anthracnose fungus</name>
    <name type="synonym">Colletotrichum lagenarium</name>
    <dbReference type="NCBI Taxonomy" id="1213857"/>
    <lineage>
        <taxon>Eukaryota</taxon>
        <taxon>Fungi</taxon>
        <taxon>Dikarya</taxon>
        <taxon>Ascomycota</taxon>
        <taxon>Pezizomycotina</taxon>
        <taxon>Sordariomycetes</taxon>
        <taxon>Hypocreomycetidae</taxon>
        <taxon>Glomerellales</taxon>
        <taxon>Glomerellaceae</taxon>
        <taxon>Colletotrichum</taxon>
        <taxon>Colletotrichum orbiculare species complex</taxon>
    </lineage>
</organism>
<dbReference type="EMBL" id="AMCV02000025">
    <property type="protein sequence ID" value="TDZ18241.1"/>
    <property type="molecule type" value="Genomic_DNA"/>
</dbReference>
<accession>A0A484FKM7</accession>
<gene>
    <name evidence="1" type="ORF">Cob_v009075</name>
</gene>
<protein>
    <submittedName>
        <fullName evidence="1">Uncharacterized protein</fullName>
    </submittedName>
</protein>
<proteinExistence type="predicted"/>
<keyword evidence="2" id="KW-1185">Reference proteome</keyword>
<dbReference type="Proteomes" id="UP000014480">
    <property type="component" value="Unassembled WGS sequence"/>
</dbReference>
<reference evidence="2" key="1">
    <citation type="journal article" date="2013" name="New Phytol.">
        <title>Comparative genomic and transcriptomic analyses reveal the hemibiotrophic stage shift of Colletotrichum fungi.</title>
        <authorList>
            <person name="Gan P."/>
            <person name="Ikeda K."/>
            <person name="Irieda H."/>
            <person name="Narusaka M."/>
            <person name="O'Connell R.J."/>
            <person name="Narusaka Y."/>
            <person name="Takano Y."/>
            <person name="Kubo Y."/>
            <person name="Shirasu K."/>
        </authorList>
    </citation>
    <scope>NUCLEOTIDE SEQUENCE [LARGE SCALE GENOMIC DNA]</scope>
    <source>
        <strain evidence="2">104-T / ATCC 96160 / CBS 514.97 / LARS 414 / MAFF 240422</strain>
    </source>
</reference>
<name>A0A484FKM7_COLOR</name>
<reference evidence="2" key="2">
    <citation type="journal article" date="2019" name="Mol. Plant Microbe Interact.">
        <title>Genome sequence resources for four phytopathogenic fungi from the Colletotrichum orbiculare species complex.</title>
        <authorList>
            <person name="Gan P."/>
            <person name="Tsushima A."/>
            <person name="Narusaka M."/>
            <person name="Narusaka Y."/>
            <person name="Takano Y."/>
            <person name="Kubo Y."/>
            <person name="Shirasu K."/>
        </authorList>
    </citation>
    <scope>GENOME REANNOTATION</scope>
    <source>
        <strain evidence="2">104-T / ATCC 96160 / CBS 514.97 / LARS 414 / MAFF 240422</strain>
    </source>
</reference>
<evidence type="ECO:0000313" key="2">
    <source>
        <dbReference type="Proteomes" id="UP000014480"/>
    </source>
</evidence>